<dbReference type="Proteomes" id="UP000243374">
    <property type="component" value="Unassembled WGS sequence"/>
</dbReference>
<dbReference type="EMBL" id="FOSF01000004">
    <property type="protein sequence ID" value="SFJ84973.1"/>
    <property type="molecule type" value="Genomic_DNA"/>
</dbReference>
<evidence type="ECO:0000313" key="1">
    <source>
        <dbReference type="EMBL" id="SFJ84973.1"/>
    </source>
</evidence>
<evidence type="ECO:0000313" key="2">
    <source>
        <dbReference type="Proteomes" id="UP000243374"/>
    </source>
</evidence>
<protein>
    <submittedName>
        <fullName evidence="1">Uncharacterized protein</fullName>
    </submittedName>
</protein>
<organism evidence="1 2">
    <name type="scientific">Succinivibrio dextrinosolvens</name>
    <dbReference type="NCBI Taxonomy" id="83771"/>
    <lineage>
        <taxon>Bacteria</taxon>
        <taxon>Pseudomonadati</taxon>
        <taxon>Pseudomonadota</taxon>
        <taxon>Gammaproteobacteria</taxon>
        <taxon>Aeromonadales</taxon>
        <taxon>Succinivibrionaceae</taxon>
        <taxon>Succinivibrio</taxon>
    </lineage>
</organism>
<dbReference type="OrthoDB" id="9946337at2"/>
<name>A0A662Z6W8_9GAMM</name>
<sequence>MDFDTYRYYNFEVTYEENGRQHTEHYRIRAHGKPEATKLAKEKADGGWFSSREKIKVKYLNYEDDFSGVE</sequence>
<reference evidence="1 2" key="1">
    <citation type="submission" date="2016-10" db="EMBL/GenBank/DDBJ databases">
        <authorList>
            <person name="Varghese N."/>
            <person name="Submissions S."/>
        </authorList>
    </citation>
    <scope>NUCLEOTIDE SEQUENCE [LARGE SCALE GENOMIC DNA]</scope>
    <source>
        <strain evidence="1 2">22B</strain>
    </source>
</reference>
<gene>
    <name evidence="1" type="ORF">SAMN04487865_100473</name>
</gene>
<accession>A0A662Z6W8</accession>
<dbReference type="RefSeq" id="WP_074838930.1">
    <property type="nucleotide sequence ID" value="NZ_CP047056.1"/>
</dbReference>
<proteinExistence type="predicted"/>
<dbReference type="AlphaFoldDB" id="A0A662Z6W8"/>
<keyword evidence="2" id="KW-1185">Reference proteome</keyword>